<feature type="signal peptide" evidence="1">
    <location>
        <begin position="1"/>
        <end position="20"/>
    </location>
</feature>
<dbReference type="InterPro" id="IPR000073">
    <property type="entry name" value="AB_hydrolase_1"/>
</dbReference>
<dbReference type="GO" id="GO:0017171">
    <property type="term" value="F:serine hydrolase activity"/>
    <property type="evidence" value="ECO:0007669"/>
    <property type="project" value="TreeGrafter"/>
</dbReference>
<keyword evidence="4" id="KW-1185">Reference proteome</keyword>
<dbReference type="PANTHER" id="PTHR46331:SF2">
    <property type="entry name" value="VALACYCLOVIR HYDROLASE"/>
    <property type="match status" value="1"/>
</dbReference>
<gene>
    <name evidence="3" type="ORF">E4L98_02235</name>
</gene>
<dbReference type="OrthoDB" id="9780765at2"/>
<dbReference type="EMBL" id="SPVG01000023">
    <property type="protein sequence ID" value="TFW30346.1"/>
    <property type="molecule type" value="Genomic_DNA"/>
</dbReference>
<reference evidence="3 4" key="1">
    <citation type="submission" date="2019-03" db="EMBL/GenBank/DDBJ databases">
        <title>Draft Genome Sequence of Duganella callidus sp. nov., a Novel Duganella Species Isolated from Cultivated Soil.</title>
        <authorList>
            <person name="Raths R."/>
            <person name="Peta V."/>
            <person name="Bucking H."/>
        </authorList>
    </citation>
    <scope>NUCLEOTIDE SEQUENCE [LARGE SCALE GENOMIC DNA]</scope>
    <source>
        <strain evidence="3 4">DN04</strain>
    </source>
</reference>
<accession>A0A4Y9T026</accession>
<dbReference type="PANTHER" id="PTHR46331">
    <property type="entry name" value="VALACYCLOVIR HYDROLASE"/>
    <property type="match status" value="1"/>
</dbReference>
<dbReference type="SUPFAM" id="SSF53474">
    <property type="entry name" value="alpha/beta-Hydrolases"/>
    <property type="match status" value="1"/>
</dbReference>
<proteinExistence type="predicted"/>
<comment type="caution">
    <text evidence="3">The sequence shown here is derived from an EMBL/GenBank/DDBJ whole genome shotgun (WGS) entry which is preliminary data.</text>
</comment>
<evidence type="ECO:0000259" key="2">
    <source>
        <dbReference type="Pfam" id="PF00561"/>
    </source>
</evidence>
<protein>
    <submittedName>
        <fullName evidence="3">Alpha/beta fold hydrolase</fullName>
    </submittedName>
</protein>
<organism evidence="3 4">
    <name type="scientific">Duganella callida</name>
    <dbReference type="NCBI Taxonomy" id="2561932"/>
    <lineage>
        <taxon>Bacteria</taxon>
        <taxon>Pseudomonadati</taxon>
        <taxon>Pseudomonadota</taxon>
        <taxon>Betaproteobacteria</taxon>
        <taxon>Burkholderiales</taxon>
        <taxon>Oxalobacteraceae</taxon>
        <taxon>Telluria group</taxon>
        <taxon>Duganella</taxon>
    </lineage>
</organism>
<feature type="chain" id="PRO_5021232082" evidence="1">
    <location>
        <begin position="21"/>
        <end position="280"/>
    </location>
</feature>
<evidence type="ECO:0000256" key="1">
    <source>
        <dbReference type="SAM" id="SignalP"/>
    </source>
</evidence>
<dbReference type="RefSeq" id="WP_135199938.1">
    <property type="nucleotide sequence ID" value="NZ_SPVG01000023.1"/>
</dbReference>
<dbReference type="AlphaFoldDB" id="A0A4Y9T026"/>
<sequence length="280" mass="29888">MKSFVATLLAAALSLSSALAATPVWETLPAEQPLPAQLREGRVDHDGASIWYAVAGEGQPVILLHGGRASALTWGNQVPALLASHHQVILIDSRGHGRSTLGERPLSYELMETDVVAVMDRLHFRKAAVAGWSDGAILALIMAMKHPERVSKVYAFGANMDASVGATPAPSPVLPLVGPRLQAQYERVASPADFERLTAAVRSMQKNEPHYSDAQLAGIKGPQVAIAGGDHDEFIGADYFAHLAATIPGARLLLLRDVSHFAPWQDAPSFNASLIGFLDR</sequence>
<keyword evidence="1" id="KW-0732">Signal</keyword>
<keyword evidence="3" id="KW-0378">Hydrolase</keyword>
<name>A0A4Y9T026_9BURK</name>
<feature type="domain" description="AB hydrolase-1" evidence="2">
    <location>
        <begin position="60"/>
        <end position="173"/>
    </location>
</feature>
<evidence type="ECO:0000313" key="3">
    <source>
        <dbReference type="EMBL" id="TFW30346.1"/>
    </source>
</evidence>
<dbReference type="Proteomes" id="UP000297729">
    <property type="component" value="Unassembled WGS sequence"/>
</dbReference>
<dbReference type="Gene3D" id="3.40.50.1820">
    <property type="entry name" value="alpha/beta hydrolase"/>
    <property type="match status" value="1"/>
</dbReference>
<dbReference type="InterPro" id="IPR029058">
    <property type="entry name" value="AB_hydrolase_fold"/>
</dbReference>
<evidence type="ECO:0000313" key="4">
    <source>
        <dbReference type="Proteomes" id="UP000297729"/>
    </source>
</evidence>
<dbReference type="Pfam" id="PF00561">
    <property type="entry name" value="Abhydrolase_1"/>
    <property type="match status" value="1"/>
</dbReference>